<organism evidence="1 2">
    <name type="scientific">Apiosordaria backusii</name>
    <dbReference type="NCBI Taxonomy" id="314023"/>
    <lineage>
        <taxon>Eukaryota</taxon>
        <taxon>Fungi</taxon>
        <taxon>Dikarya</taxon>
        <taxon>Ascomycota</taxon>
        <taxon>Pezizomycotina</taxon>
        <taxon>Sordariomycetes</taxon>
        <taxon>Sordariomycetidae</taxon>
        <taxon>Sordariales</taxon>
        <taxon>Lasiosphaeriaceae</taxon>
        <taxon>Apiosordaria</taxon>
    </lineage>
</organism>
<evidence type="ECO:0000313" key="1">
    <source>
        <dbReference type="EMBL" id="KAK0735975.1"/>
    </source>
</evidence>
<reference evidence="1" key="1">
    <citation type="submission" date="2023-06" db="EMBL/GenBank/DDBJ databases">
        <title>Genome-scale phylogeny and comparative genomics of the fungal order Sordariales.</title>
        <authorList>
            <consortium name="Lawrence Berkeley National Laboratory"/>
            <person name="Hensen N."/>
            <person name="Bonometti L."/>
            <person name="Westerberg I."/>
            <person name="Brannstrom I.O."/>
            <person name="Guillou S."/>
            <person name="Cros-Aarteil S."/>
            <person name="Calhoun S."/>
            <person name="Haridas S."/>
            <person name="Kuo A."/>
            <person name="Mondo S."/>
            <person name="Pangilinan J."/>
            <person name="Riley R."/>
            <person name="Labutti K."/>
            <person name="Andreopoulos B."/>
            <person name="Lipzen A."/>
            <person name="Chen C."/>
            <person name="Yanf M."/>
            <person name="Daum C."/>
            <person name="Ng V."/>
            <person name="Clum A."/>
            <person name="Steindorff A."/>
            <person name="Ohm R."/>
            <person name="Martin F."/>
            <person name="Silar P."/>
            <person name="Natvig D."/>
            <person name="Lalanne C."/>
            <person name="Gautier V."/>
            <person name="Ament-Velasquez S.L."/>
            <person name="Kruys A."/>
            <person name="Hutchinson M.I."/>
            <person name="Powell A.J."/>
            <person name="Barry K."/>
            <person name="Miller A.N."/>
            <person name="Grigoriev I.V."/>
            <person name="Debuchy R."/>
            <person name="Gladieux P."/>
            <person name="Thoren M.H."/>
            <person name="Johannesson H."/>
        </authorList>
    </citation>
    <scope>NUCLEOTIDE SEQUENCE</scope>
    <source>
        <strain evidence="1">CBS 540.89</strain>
    </source>
</reference>
<name>A0AA40BKL8_9PEZI</name>
<proteinExistence type="predicted"/>
<keyword evidence="2" id="KW-1185">Reference proteome</keyword>
<dbReference type="EMBL" id="JAUKTV010000006">
    <property type="protein sequence ID" value="KAK0735975.1"/>
    <property type="molecule type" value="Genomic_DNA"/>
</dbReference>
<accession>A0AA40BKL8</accession>
<comment type="caution">
    <text evidence="1">The sequence shown here is derived from an EMBL/GenBank/DDBJ whole genome shotgun (WGS) entry which is preliminary data.</text>
</comment>
<dbReference type="AlphaFoldDB" id="A0AA40BKL8"/>
<gene>
    <name evidence="1" type="ORF">B0T21DRAFT_348101</name>
</gene>
<sequence length="306" mass="33481">MNAILQGAAGDKGKETINEFLNKALDQLEVVENASKGSLFWTNWVWNELDFLITIISSLNAALENVIARPTGDANHTTTATLLEISLPGPQMPPLQHDNAIETGEHLSQPSCSNTNTNTSSKMSICQVIKHLHNSAQNGLRIIVNSTLGGCLRHLLLRLQRWGEILDGPLALDSLFSKFDNNGERLMYKSLREIVITILVDIVLLEERSSPAALTAFIDIDASLAAQDARDIATVRPMASHVSDYAGMEELFGAAEKELEDAVNGLFQILPTVRMIRRGVMLDWEADNTSDLGARVNQATIKVGLL</sequence>
<dbReference type="Proteomes" id="UP001172159">
    <property type="component" value="Unassembled WGS sequence"/>
</dbReference>
<evidence type="ECO:0000313" key="2">
    <source>
        <dbReference type="Proteomes" id="UP001172159"/>
    </source>
</evidence>
<protein>
    <submittedName>
        <fullName evidence="1">Uncharacterized protein</fullName>
    </submittedName>
</protein>